<evidence type="ECO:0000313" key="1">
    <source>
        <dbReference type="EMBL" id="PWE16965.1"/>
    </source>
</evidence>
<reference evidence="2" key="1">
    <citation type="submission" date="2018-05" db="EMBL/GenBank/DDBJ databases">
        <authorList>
            <person name="Liu B.-T."/>
        </authorList>
    </citation>
    <scope>NUCLEOTIDE SEQUENCE [LARGE SCALE GENOMIC DNA]</scope>
    <source>
        <strain evidence="2">WD6-1</strain>
    </source>
</reference>
<keyword evidence="2" id="KW-1185">Reference proteome</keyword>
<comment type="caution">
    <text evidence="1">The sequence shown here is derived from an EMBL/GenBank/DDBJ whole genome shotgun (WGS) entry which is preliminary data.</text>
</comment>
<protein>
    <recommendedName>
        <fullName evidence="3">Glycine zipper domain-containing protein</fullName>
    </recommendedName>
</protein>
<evidence type="ECO:0008006" key="3">
    <source>
        <dbReference type="Google" id="ProtNLM"/>
    </source>
</evidence>
<organism evidence="1 2">
    <name type="scientific">Marinicauda salina</name>
    <dbReference type="NCBI Taxonomy" id="2135793"/>
    <lineage>
        <taxon>Bacteria</taxon>
        <taxon>Pseudomonadati</taxon>
        <taxon>Pseudomonadota</taxon>
        <taxon>Alphaproteobacteria</taxon>
        <taxon>Maricaulales</taxon>
        <taxon>Maricaulaceae</taxon>
        <taxon>Marinicauda</taxon>
    </lineage>
</organism>
<dbReference type="AlphaFoldDB" id="A0A2U2BSG6"/>
<sequence>MIAGALIGAIFGGAAGEDAGAALAGGLIGAGIGAALNECDRGQYRYALHYSISNGRPYYWRNPHSGVRGVVYARDFHRWRNRHCRWGDAEIFLPNGEVTYDRVRMCRNRYGYWEVARRQ</sequence>
<dbReference type="Proteomes" id="UP000245168">
    <property type="component" value="Unassembled WGS sequence"/>
</dbReference>
<dbReference type="EMBL" id="QEXV01000004">
    <property type="protein sequence ID" value="PWE16965.1"/>
    <property type="molecule type" value="Genomic_DNA"/>
</dbReference>
<name>A0A2U2BSG6_9PROT</name>
<gene>
    <name evidence="1" type="ORF">DDZ18_09665</name>
</gene>
<accession>A0A2U2BSG6</accession>
<proteinExistence type="predicted"/>
<evidence type="ECO:0000313" key="2">
    <source>
        <dbReference type="Proteomes" id="UP000245168"/>
    </source>
</evidence>